<keyword evidence="2" id="KW-1185">Reference proteome</keyword>
<comment type="caution">
    <text evidence="1">The sequence shown here is derived from an EMBL/GenBank/DDBJ whole genome shotgun (WGS) entry which is preliminary data.</text>
</comment>
<sequence length="130" mass="14587">MRILLISSRPSLSVSLSYSYQVIQGNTRDIDFFSDSQTQTIPTISFRLFSHPSHPPILAFPISSQIQIRIIDTPLPQTNLATSFSFPILTTPSSKSSSSKFHLLLVVVISVRSRFSPNSNLVYKTVFLRI</sequence>
<protein>
    <submittedName>
        <fullName evidence="1">Uncharacterized protein</fullName>
    </submittedName>
</protein>
<accession>A0AAW0GUN3</accession>
<dbReference type="AlphaFoldDB" id="A0AAW0GUN3"/>
<evidence type="ECO:0000313" key="1">
    <source>
        <dbReference type="EMBL" id="KAK7696487.1"/>
    </source>
</evidence>
<evidence type="ECO:0000313" key="2">
    <source>
        <dbReference type="Proteomes" id="UP001385951"/>
    </source>
</evidence>
<reference evidence="1 2" key="1">
    <citation type="submission" date="2022-09" db="EMBL/GenBank/DDBJ databases">
        <authorList>
            <person name="Palmer J.M."/>
        </authorList>
    </citation>
    <scope>NUCLEOTIDE SEQUENCE [LARGE SCALE GENOMIC DNA]</scope>
    <source>
        <strain evidence="1 2">DSM 7382</strain>
    </source>
</reference>
<gene>
    <name evidence="1" type="ORF">QCA50_001144</name>
</gene>
<dbReference type="Proteomes" id="UP001385951">
    <property type="component" value="Unassembled WGS sequence"/>
</dbReference>
<organism evidence="1 2">
    <name type="scientific">Cerrena zonata</name>
    <dbReference type="NCBI Taxonomy" id="2478898"/>
    <lineage>
        <taxon>Eukaryota</taxon>
        <taxon>Fungi</taxon>
        <taxon>Dikarya</taxon>
        <taxon>Basidiomycota</taxon>
        <taxon>Agaricomycotina</taxon>
        <taxon>Agaricomycetes</taxon>
        <taxon>Polyporales</taxon>
        <taxon>Cerrenaceae</taxon>
        <taxon>Cerrena</taxon>
    </lineage>
</organism>
<name>A0AAW0GUN3_9APHY</name>
<dbReference type="EMBL" id="JASBNA010000001">
    <property type="protein sequence ID" value="KAK7696487.1"/>
    <property type="molecule type" value="Genomic_DNA"/>
</dbReference>
<proteinExistence type="predicted"/>